<dbReference type="Pfam" id="PF13432">
    <property type="entry name" value="TPR_16"/>
    <property type="match status" value="1"/>
</dbReference>
<evidence type="ECO:0000313" key="5">
    <source>
        <dbReference type="Proteomes" id="UP000260644"/>
    </source>
</evidence>
<feature type="repeat" description="TPR" evidence="3">
    <location>
        <begin position="389"/>
        <end position="422"/>
    </location>
</feature>
<feature type="repeat" description="TPR" evidence="3">
    <location>
        <begin position="627"/>
        <end position="660"/>
    </location>
</feature>
<name>A0A3E1Y4I6_9BACT</name>
<keyword evidence="1" id="KW-0677">Repeat</keyword>
<dbReference type="InterPro" id="IPR011990">
    <property type="entry name" value="TPR-like_helical_dom_sf"/>
</dbReference>
<dbReference type="InterPro" id="IPR051012">
    <property type="entry name" value="CellSynth/LPSAsmb/PSIAsmb"/>
</dbReference>
<gene>
    <name evidence="4" type="ORF">DVR12_23465</name>
</gene>
<dbReference type="SMART" id="SM00671">
    <property type="entry name" value="SEL1"/>
    <property type="match status" value="5"/>
</dbReference>
<keyword evidence="5" id="KW-1185">Reference proteome</keyword>
<feature type="repeat" description="TPR" evidence="3">
    <location>
        <begin position="559"/>
        <end position="592"/>
    </location>
</feature>
<dbReference type="Pfam" id="PF13181">
    <property type="entry name" value="TPR_8"/>
    <property type="match status" value="5"/>
</dbReference>
<feature type="repeat" description="TPR" evidence="3">
    <location>
        <begin position="355"/>
        <end position="388"/>
    </location>
</feature>
<accession>A0A3E1Y4I6</accession>
<dbReference type="InterPro" id="IPR019734">
    <property type="entry name" value="TPR_rpt"/>
</dbReference>
<organism evidence="4 5">
    <name type="scientific">Chitinophaga silvatica</name>
    <dbReference type="NCBI Taxonomy" id="2282649"/>
    <lineage>
        <taxon>Bacteria</taxon>
        <taxon>Pseudomonadati</taxon>
        <taxon>Bacteroidota</taxon>
        <taxon>Chitinophagia</taxon>
        <taxon>Chitinophagales</taxon>
        <taxon>Chitinophagaceae</taxon>
        <taxon>Chitinophaga</taxon>
    </lineage>
</organism>
<dbReference type="OrthoDB" id="612991at2"/>
<dbReference type="RefSeq" id="WP_116978245.1">
    <property type="nucleotide sequence ID" value="NZ_QPMM01000013.1"/>
</dbReference>
<evidence type="ECO:0000256" key="3">
    <source>
        <dbReference type="PROSITE-ProRule" id="PRU00339"/>
    </source>
</evidence>
<dbReference type="SMART" id="SM00028">
    <property type="entry name" value="TPR"/>
    <property type="match status" value="12"/>
</dbReference>
<dbReference type="InterPro" id="IPR006597">
    <property type="entry name" value="Sel1-like"/>
</dbReference>
<feature type="repeat" description="TPR" evidence="3">
    <location>
        <begin position="661"/>
        <end position="694"/>
    </location>
</feature>
<keyword evidence="2 3" id="KW-0802">TPR repeat</keyword>
<dbReference type="SUPFAM" id="SSF48452">
    <property type="entry name" value="TPR-like"/>
    <property type="match status" value="2"/>
</dbReference>
<dbReference type="PANTHER" id="PTHR45586">
    <property type="entry name" value="TPR REPEAT-CONTAINING PROTEIN PA4667"/>
    <property type="match status" value="1"/>
</dbReference>
<dbReference type="Gene3D" id="1.25.40.10">
    <property type="entry name" value="Tetratricopeptide repeat domain"/>
    <property type="match status" value="5"/>
</dbReference>
<evidence type="ECO:0000256" key="1">
    <source>
        <dbReference type="ARBA" id="ARBA00022737"/>
    </source>
</evidence>
<comment type="caution">
    <text evidence="4">The sequence shown here is derived from an EMBL/GenBank/DDBJ whole genome shotgun (WGS) entry which is preliminary data.</text>
</comment>
<reference evidence="4 5" key="1">
    <citation type="submission" date="2018-07" db="EMBL/GenBank/DDBJ databases">
        <title>Chitinophaga K2CV101002-2 sp. nov., isolated from a monsoon evergreen broad-leaved forest soil.</title>
        <authorList>
            <person name="Lv Y."/>
        </authorList>
    </citation>
    <scope>NUCLEOTIDE SEQUENCE [LARGE SCALE GENOMIC DNA]</scope>
    <source>
        <strain evidence="4 5">GDMCC 1.1288</strain>
    </source>
</reference>
<dbReference type="PROSITE" id="PS50005">
    <property type="entry name" value="TPR"/>
    <property type="match status" value="7"/>
</dbReference>
<dbReference type="Pfam" id="PF13424">
    <property type="entry name" value="TPR_12"/>
    <property type="match status" value="1"/>
</dbReference>
<proteinExistence type="predicted"/>
<feature type="repeat" description="TPR" evidence="3">
    <location>
        <begin position="734"/>
        <end position="767"/>
    </location>
</feature>
<dbReference type="PANTHER" id="PTHR45586:SF1">
    <property type="entry name" value="LIPOPOLYSACCHARIDE ASSEMBLY PROTEIN B"/>
    <property type="match status" value="1"/>
</dbReference>
<dbReference type="EMBL" id="QPMM01000013">
    <property type="protein sequence ID" value="RFS19591.1"/>
    <property type="molecule type" value="Genomic_DNA"/>
</dbReference>
<evidence type="ECO:0000256" key="2">
    <source>
        <dbReference type="ARBA" id="ARBA00022803"/>
    </source>
</evidence>
<dbReference type="Pfam" id="PF00515">
    <property type="entry name" value="TPR_1"/>
    <property type="match status" value="1"/>
</dbReference>
<dbReference type="Proteomes" id="UP000260644">
    <property type="component" value="Unassembled WGS sequence"/>
</dbReference>
<feature type="repeat" description="TPR" evidence="3">
    <location>
        <begin position="424"/>
        <end position="457"/>
    </location>
</feature>
<dbReference type="SUPFAM" id="SSF81901">
    <property type="entry name" value="HCP-like"/>
    <property type="match status" value="1"/>
</dbReference>
<evidence type="ECO:0000313" key="4">
    <source>
        <dbReference type="EMBL" id="RFS19591.1"/>
    </source>
</evidence>
<protein>
    <submittedName>
        <fullName evidence="4">Tetratricopeptide repeat protein</fullName>
    </submittedName>
</protein>
<dbReference type="AlphaFoldDB" id="A0A3E1Y4I6"/>
<sequence length="800" mass="92800">MKFSEEEITQLLAKSYYKAAITNKENFSLFVSMIEELRSLLVQDSLYHAWTKLKITNELSDNTAKIDFLKSLEVDCFTLLTTSTISMLQKEFADDNSRGYKLFIQSYVTALNYKRPDVYLNIFRYDFPFSVQQKEEVKGWEKLNRYIMEGRNVESFSLLEKLTHHTALLPEHICGLKLSLARIQLYYIPDFKQAVVYIDEAAKQIPDSTAVKLMHANYNIKLQKFEFARIILLDILVKDPYNVRAYLGLGNSYFDEGKLEAAEKWYLDGLQINVFFVDLIKKLITLYGSTSLFSVKKNEIHELVQKSAAVHEGRKDSNALYIIYCKAADMFMFQKDYETAETYFQKALASDHSYPYAYIRMGTLNAEKENYQQANQWLEDALLMDEDNYEVLWEYGKLHGSMKNMDKALAVFNKCISLQPIMKTRIYTHIGLLYNAENKYDEAIAWLQKSKDAEPDEKQHYNNLLEVYAAQNNLSAEEELLKEASNKWPDDAGIFNDLAVNLFSQDKFEEALVVALKAVELNDSQDIFYRNLASIYRKLGNKTELIKALKRAYEINPSARNCNNLGVAHFNNEQYEEAIFFYKEALEKDNSNVIMYGNLAIAYERMGDDTNAELIWKESCELEQPAGNMMFHLGNFYAARSRYDEALECYKKLSDEKNENISYLLKIADIYKKKGEWLKALEYYQQIIMLTPEDANIHLMTGELYLEMKDGDRSANIEKAILHTKNAIDIKATGNGYLNLAMAYLKNGDETNSEKYFLLATETEPENKNFRNAVASFYLQQHKPERASEFLDFNKDELTV</sequence>